<gene>
    <name evidence="5 7" type="primary">recX</name>
    <name evidence="7" type="ORF">Q8947_07925</name>
</gene>
<dbReference type="Pfam" id="PF21981">
    <property type="entry name" value="RecX_HTH3"/>
    <property type="match status" value="1"/>
</dbReference>
<comment type="subcellular location">
    <subcellularLocation>
        <location evidence="1 5">Cytoplasm</location>
    </subcellularLocation>
</comment>
<comment type="similarity">
    <text evidence="2 5">Belongs to the RecX family.</text>
</comment>
<dbReference type="EMBL" id="JAUZQE010000014">
    <property type="protein sequence ID" value="MDR4125912.1"/>
    <property type="molecule type" value="Genomic_DNA"/>
</dbReference>
<evidence type="ECO:0000256" key="1">
    <source>
        <dbReference type="ARBA" id="ARBA00004496"/>
    </source>
</evidence>
<proteinExistence type="inferred from homology"/>
<evidence type="ECO:0000256" key="5">
    <source>
        <dbReference type="HAMAP-Rule" id="MF_01114"/>
    </source>
</evidence>
<keyword evidence="8" id="KW-1185">Reference proteome</keyword>
<evidence type="ECO:0000256" key="3">
    <source>
        <dbReference type="ARBA" id="ARBA00018111"/>
    </source>
</evidence>
<accession>A0ABU1D639</accession>
<evidence type="ECO:0000313" key="7">
    <source>
        <dbReference type="EMBL" id="MDR4125912.1"/>
    </source>
</evidence>
<name>A0ABU1D639_9BURK</name>
<evidence type="ECO:0000259" key="6">
    <source>
        <dbReference type="Pfam" id="PF21981"/>
    </source>
</evidence>
<dbReference type="InterPro" id="IPR053925">
    <property type="entry name" value="RecX_HTH_3rd"/>
</dbReference>
<dbReference type="HAMAP" id="MF_01114">
    <property type="entry name" value="RecX"/>
    <property type="match status" value="1"/>
</dbReference>
<protein>
    <recommendedName>
        <fullName evidence="3 5">Regulatory protein RecX</fullName>
    </recommendedName>
</protein>
<dbReference type="InterPro" id="IPR003783">
    <property type="entry name" value="Regulatory_RecX"/>
</dbReference>
<organism evidence="7 8">
    <name type="scientific">Yanghanlia caeni</name>
    <dbReference type="NCBI Taxonomy" id="3064283"/>
    <lineage>
        <taxon>Bacteria</taxon>
        <taxon>Pseudomonadati</taxon>
        <taxon>Pseudomonadota</taxon>
        <taxon>Betaproteobacteria</taxon>
        <taxon>Burkholderiales</taxon>
        <taxon>Alcaligenaceae</taxon>
        <taxon>Yanghanlia</taxon>
    </lineage>
</organism>
<evidence type="ECO:0000256" key="2">
    <source>
        <dbReference type="ARBA" id="ARBA00009695"/>
    </source>
</evidence>
<evidence type="ECO:0000256" key="4">
    <source>
        <dbReference type="ARBA" id="ARBA00022490"/>
    </source>
</evidence>
<dbReference type="NCBIfam" id="NF001055">
    <property type="entry name" value="PRK00117.2-5"/>
    <property type="match status" value="1"/>
</dbReference>
<dbReference type="PANTHER" id="PTHR33602">
    <property type="entry name" value="REGULATORY PROTEIN RECX FAMILY PROTEIN"/>
    <property type="match status" value="1"/>
</dbReference>
<sequence>MARQPLSLKARAVGLLSRREHSRAELQRKLAPHAEDPASLETLLNELEQGGWLSQQRFIESLVHRRAPQLGTRRVLHELRQHGLPEDALTDVARNLHRTELERAREVWAKRFGAPPADTKEYARQYRYMASRGFAPGTLRQILAGQGTIPQEDDAPFDDSP</sequence>
<dbReference type="Gene3D" id="1.10.10.10">
    <property type="entry name" value="Winged helix-like DNA-binding domain superfamily/Winged helix DNA-binding domain"/>
    <property type="match status" value="2"/>
</dbReference>
<dbReference type="Proteomes" id="UP001232156">
    <property type="component" value="Unassembled WGS sequence"/>
</dbReference>
<feature type="domain" description="RecX third three-helical" evidence="6">
    <location>
        <begin position="100"/>
        <end position="143"/>
    </location>
</feature>
<comment type="function">
    <text evidence="5">Modulates RecA activity.</text>
</comment>
<dbReference type="RefSeq" id="WP_347286968.1">
    <property type="nucleotide sequence ID" value="NZ_JAUZQE010000014.1"/>
</dbReference>
<dbReference type="PANTHER" id="PTHR33602:SF1">
    <property type="entry name" value="REGULATORY PROTEIN RECX FAMILY PROTEIN"/>
    <property type="match status" value="1"/>
</dbReference>
<keyword evidence="4 5" id="KW-0963">Cytoplasm</keyword>
<reference evidence="7 8" key="1">
    <citation type="submission" date="2023-08" db="EMBL/GenBank/DDBJ databases">
        <title>Alcaligenaceae gen. nov., a novel taxon isolated from the sludge of Yixing Pesticide Factory.</title>
        <authorList>
            <person name="Ruan L."/>
        </authorList>
    </citation>
    <scope>NUCLEOTIDE SEQUENCE [LARGE SCALE GENOMIC DNA]</scope>
    <source>
        <strain evidence="7 8">LG-2</strain>
    </source>
</reference>
<comment type="caution">
    <text evidence="7">The sequence shown here is derived from an EMBL/GenBank/DDBJ whole genome shotgun (WGS) entry which is preliminary data.</text>
</comment>
<evidence type="ECO:0000313" key="8">
    <source>
        <dbReference type="Proteomes" id="UP001232156"/>
    </source>
</evidence>
<dbReference type="InterPro" id="IPR036388">
    <property type="entry name" value="WH-like_DNA-bd_sf"/>
</dbReference>